<dbReference type="Pfam" id="PF12698">
    <property type="entry name" value="ABC2_membrane_3"/>
    <property type="match status" value="2"/>
</dbReference>
<organism evidence="7">
    <name type="scientific">Gordonia sp. MP11Mi</name>
    <dbReference type="NCBI Taxonomy" id="3022769"/>
    <lineage>
        <taxon>Bacteria</taxon>
        <taxon>Bacillati</taxon>
        <taxon>Actinomycetota</taxon>
        <taxon>Actinomycetes</taxon>
        <taxon>Mycobacteriales</taxon>
        <taxon>Gordoniaceae</taxon>
        <taxon>Gordonia</taxon>
    </lineage>
</organism>
<sequence length="669" mass="69671">MLAGLSLGTEFKRYGKGAMPRIALATIVLLPLLYGAMYLWVFWNPFDEVNKVSVAIVNEDAGAVSQGKQLDAGRQVQEQLLASDELDLTATDEADAADGLAHGRYYFTITIPKDFSSAIASAISDDPHKATIEFQYNDANSYLAGIIGQNASAQVLEAVNGAIGEQAVDQILVGLVSAGKGLTTAADGAKQLAAGMGTANSGAQQLSDGADELAVNMVTARDGSAQLADGARQLASGVDQATAPLTAALKDVAKSGLKPTQYADDVASLTKEASTLLDGIGAVGAGQSQAEHALSGVIAQLRNSNDPGARSLAASLRPVQKFLRTEGVDPDTAQRVTTLSQQSKSLSAQLGDRNSGLRSLLGQLESGELPGKVGELVGGANQLSAGAGQLNSGLVQLTDGSQRLSDGATQLADGTPKLLDGANQLSTGLADGVKQIPDFGDSQRRAKTASNLSQPVELSSVTHNEAPTFGAGFAPFFVPLALFIGTLIIWMLIKPVQVRPVLDGLGGLRAVLWSYWPAVLIAFAQVVVMFLVAHFAVGLDPVHPLGTAAFMLLISGAFLALIQMFTAVFGVAVGRVVSLAFLMVQIVASGGIYPVETTAKLAQVVHPYDPMSYAVTGMRQLISGGVDHRLWISVIVLAGVMLVSIGVSSWAARRSRQLTMDQLYPPVEV</sequence>
<feature type="transmembrane region" description="Helical" evidence="5">
    <location>
        <begin position="469"/>
        <end position="493"/>
    </location>
</feature>
<evidence type="ECO:0000313" key="7">
    <source>
        <dbReference type="EMBL" id="WOC12078.1"/>
    </source>
</evidence>
<feature type="domain" description="ABC-2 type transporter transmembrane" evidence="6">
    <location>
        <begin position="24"/>
        <end position="165"/>
    </location>
</feature>
<dbReference type="InterPro" id="IPR017500">
    <property type="entry name" value="Phage_infect_YhgE_N"/>
</dbReference>
<gene>
    <name evidence="7" type="ORF">MP11Mi_11600</name>
</gene>
<evidence type="ECO:0000259" key="6">
    <source>
        <dbReference type="Pfam" id="PF12698"/>
    </source>
</evidence>
<dbReference type="RefSeq" id="WP_420041338.1">
    <property type="nucleotide sequence ID" value="NZ_CP128986.1"/>
</dbReference>
<evidence type="ECO:0000256" key="5">
    <source>
        <dbReference type="SAM" id="Phobius"/>
    </source>
</evidence>
<dbReference type="GO" id="GO:0140359">
    <property type="term" value="F:ABC-type transporter activity"/>
    <property type="evidence" value="ECO:0007669"/>
    <property type="project" value="InterPro"/>
</dbReference>
<evidence type="ECO:0000256" key="2">
    <source>
        <dbReference type="ARBA" id="ARBA00022692"/>
    </source>
</evidence>
<feature type="transmembrane region" description="Helical" evidence="5">
    <location>
        <begin position="576"/>
        <end position="595"/>
    </location>
</feature>
<name>A0AA97CWF9_9ACTN</name>
<dbReference type="AlphaFoldDB" id="A0AA97CWF9"/>
<evidence type="ECO:0000256" key="1">
    <source>
        <dbReference type="ARBA" id="ARBA00004141"/>
    </source>
</evidence>
<keyword evidence="4 5" id="KW-0472">Membrane</keyword>
<dbReference type="EMBL" id="CP128986">
    <property type="protein sequence ID" value="WOC12078.1"/>
    <property type="molecule type" value="Genomic_DNA"/>
</dbReference>
<dbReference type="InterPro" id="IPR023908">
    <property type="entry name" value="xxxLxxG_rpt"/>
</dbReference>
<dbReference type="InterPro" id="IPR051328">
    <property type="entry name" value="T7SS_ABC-Transporter"/>
</dbReference>
<dbReference type="NCBIfam" id="TIGR03062">
    <property type="entry name" value="pip_yhgE_Cterm"/>
    <property type="match status" value="1"/>
</dbReference>
<feature type="transmembrane region" description="Helical" evidence="5">
    <location>
        <begin position="548"/>
        <end position="569"/>
    </location>
</feature>
<dbReference type="InterPro" id="IPR017501">
    <property type="entry name" value="Phage_infect_YhgE_C"/>
</dbReference>
<feature type="domain" description="ABC-2 type transporter transmembrane" evidence="6">
    <location>
        <begin position="437"/>
        <end position="648"/>
    </location>
</feature>
<feature type="transmembrane region" description="Helical" evidence="5">
    <location>
        <begin position="514"/>
        <end position="536"/>
    </location>
</feature>
<dbReference type="NCBIfam" id="TIGR03061">
    <property type="entry name" value="pip_yhgE_Nterm"/>
    <property type="match status" value="1"/>
</dbReference>
<keyword evidence="3 5" id="KW-1133">Transmembrane helix</keyword>
<dbReference type="PANTHER" id="PTHR43077:SF5">
    <property type="entry name" value="PHAGE INFECTION PROTEIN"/>
    <property type="match status" value="1"/>
</dbReference>
<reference evidence="7" key="1">
    <citation type="submission" date="2023-06" db="EMBL/GenBank/DDBJ databases">
        <title>Gordonia sp. nov. and Pseudochrobactrum sp. nov., two species isolated from the burying beetle Nicrophorus vespilloides.</title>
        <authorList>
            <person name="Poehlein A."/>
            <person name="Guzman J."/>
            <person name="Daniel R."/>
            <person name="Vilcinskas A."/>
        </authorList>
    </citation>
    <scope>NUCLEOTIDE SEQUENCE</scope>
    <source>
        <strain evidence="7">MP11Mi</strain>
    </source>
</reference>
<evidence type="ECO:0000256" key="3">
    <source>
        <dbReference type="ARBA" id="ARBA00022989"/>
    </source>
</evidence>
<accession>A0AA97CWF9</accession>
<dbReference type="Gene3D" id="3.40.1710.10">
    <property type="entry name" value="abc type-2 transporter like domain"/>
    <property type="match status" value="1"/>
</dbReference>
<dbReference type="GO" id="GO:0016020">
    <property type="term" value="C:membrane"/>
    <property type="evidence" value="ECO:0007669"/>
    <property type="project" value="UniProtKB-SubCell"/>
</dbReference>
<dbReference type="InterPro" id="IPR013525">
    <property type="entry name" value="ABC2_TM"/>
</dbReference>
<feature type="transmembrane region" description="Helical" evidence="5">
    <location>
        <begin position="22"/>
        <end position="43"/>
    </location>
</feature>
<feature type="transmembrane region" description="Helical" evidence="5">
    <location>
        <begin position="630"/>
        <end position="652"/>
    </location>
</feature>
<protein>
    <recommendedName>
        <fullName evidence="6">ABC-2 type transporter transmembrane domain-containing protein</fullName>
    </recommendedName>
</protein>
<comment type="subcellular location">
    <subcellularLocation>
        <location evidence="1">Membrane</location>
        <topology evidence="1">Multi-pass membrane protein</topology>
    </subcellularLocation>
</comment>
<keyword evidence="2 5" id="KW-0812">Transmembrane</keyword>
<dbReference type="PANTHER" id="PTHR43077">
    <property type="entry name" value="TRANSPORT PERMEASE YVFS-RELATED"/>
    <property type="match status" value="1"/>
</dbReference>
<dbReference type="NCBIfam" id="TIGR03057">
    <property type="entry name" value="xxxLxxG_by_4"/>
    <property type="match status" value="4"/>
</dbReference>
<evidence type="ECO:0000256" key="4">
    <source>
        <dbReference type="ARBA" id="ARBA00023136"/>
    </source>
</evidence>
<proteinExistence type="predicted"/>